<proteinExistence type="predicted"/>
<protein>
    <submittedName>
        <fullName evidence="1">Uncharacterized protein</fullName>
    </submittedName>
</protein>
<reference evidence="1 2" key="1">
    <citation type="submission" date="2024-01" db="EMBL/GenBank/DDBJ databases">
        <title>The genomes of 5 underutilized Papilionoideae crops provide insights into root nodulation and disease resistanc.</title>
        <authorList>
            <person name="Jiang F."/>
        </authorList>
    </citation>
    <scope>NUCLEOTIDE SEQUENCE [LARGE SCALE GENOMIC DNA]</scope>
    <source>
        <strain evidence="1">LVBAO_FW01</strain>
        <tissue evidence="1">Leaves</tissue>
    </source>
</reference>
<comment type="caution">
    <text evidence="1">The sequence shown here is derived from an EMBL/GenBank/DDBJ whole genome shotgun (WGS) entry which is preliminary data.</text>
</comment>
<keyword evidence="2" id="KW-1185">Reference proteome</keyword>
<gene>
    <name evidence="1" type="ORF">VNO77_12180</name>
</gene>
<evidence type="ECO:0000313" key="2">
    <source>
        <dbReference type="Proteomes" id="UP001367508"/>
    </source>
</evidence>
<accession>A0AAN9LVZ6</accession>
<sequence length="91" mass="10289">MRVFRVITASAESSSIHPPPVNVIIINAYWAVCLTPHFQFCPHVTVFYCLPHSHILLPHALKQRLQGKRVMIEEAFGNGWSGKSSDFKSEI</sequence>
<evidence type="ECO:0000313" key="1">
    <source>
        <dbReference type="EMBL" id="KAK7343435.1"/>
    </source>
</evidence>
<dbReference type="AlphaFoldDB" id="A0AAN9LVZ6"/>
<name>A0AAN9LVZ6_CANGL</name>
<dbReference type="EMBL" id="JAYMYQ010000003">
    <property type="protein sequence ID" value="KAK7343435.1"/>
    <property type="molecule type" value="Genomic_DNA"/>
</dbReference>
<organism evidence="1 2">
    <name type="scientific">Canavalia gladiata</name>
    <name type="common">Sword bean</name>
    <name type="synonym">Dolichos gladiatus</name>
    <dbReference type="NCBI Taxonomy" id="3824"/>
    <lineage>
        <taxon>Eukaryota</taxon>
        <taxon>Viridiplantae</taxon>
        <taxon>Streptophyta</taxon>
        <taxon>Embryophyta</taxon>
        <taxon>Tracheophyta</taxon>
        <taxon>Spermatophyta</taxon>
        <taxon>Magnoliopsida</taxon>
        <taxon>eudicotyledons</taxon>
        <taxon>Gunneridae</taxon>
        <taxon>Pentapetalae</taxon>
        <taxon>rosids</taxon>
        <taxon>fabids</taxon>
        <taxon>Fabales</taxon>
        <taxon>Fabaceae</taxon>
        <taxon>Papilionoideae</taxon>
        <taxon>50 kb inversion clade</taxon>
        <taxon>NPAAA clade</taxon>
        <taxon>indigoferoid/millettioid clade</taxon>
        <taxon>Phaseoleae</taxon>
        <taxon>Canavalia</taxon>
    </lineage>
</organism>
<dbReference type="Proteomes" id="UP001367508">
    <property type="component" value="Unassembled WGS sequence"/>
</dbReference>